<gene>
    <name evidence="2" type="ordered locus">PAE2794a</name>
</gene>
<organism evidence="2 3">
    <name type="scientific">Pyrobaculum aerophilum (strain ATCC 51768 / DSM 7523 / JCM 9630 / CIP 104966 / NBRC 100827 / IM2)</name>
    <dbReference type="NCBI Taxonomy" id="178306"/>
    <lineage>
        <taxon>Archaea</taxon>
        <taxon>Thermoproteota</taxon>
        <taxon>Thermoprotei</taxon>
        <taxon>Thermoproteales</taxon>
        <taxon>Thermoproteaceae</taxon>
        <taxon>Pyrobaculum</taxon>
    </lineage>
</organism>
<dbReference type="EMBL" id="AE009441">
    <property type="protein sequence ID" value="AAL64440.1"/>
    <property type="molecule type" value="Genomic_DNA"/>
</dbReference>
<dbReference type="eggNOG" id="arCOG00424">
    <property type="taxonomic scope" value="Archaea"/>
</dbReference>
<evidence type="ECO:0000313" key="2">
    <source>
        <dbReference type="EMBL" id="AAL64440.1"/>
    </source>
</evidence>
<dbReference type="AlphaFoldDB" id="Q8ZUG7"/>
<dbReference type="InterPro" id="IPR038763">
    <property type="entry name" value="DHH_sf"/>
</dbReference>
<dbReference type="PATRIC" id="fig|178306.9.peg.2083"/>
<dbReference type="SUPFAM" id="SSF64182">
    <property type="entry name" value="DHH phosphoesterases"/>
    <property type="match status" value="1"/>
</dbReference>
<dbReference type="Gene3D" id="3.10.310.30">
    <property type="match status" value="1"/>
</dbReference>
<dbReference type="Pfam" id="PF02272">
    <property type="entry name" value="DHHA1"/>
    <property type="match status" value="1"/>
</dbReference>
<reference evidence="2 3" key="1">
    <citation type="journal article" date="2002" name="Proc. Natl. Acad. Sci. U.S.A.">
        <title>Genome sequence of the hyperthermophilic crenarchaeon Pyrobaculum aerophilum.</title>
        <authorList>
            <person name="Fitz-Gibbon S.T."/>
            <person name="Ladner H."/>
            <person name="Kim U.J."/>
            <person name="Stetter K.O."/>
            <person name="Simon M.I."/>
            <person name="Miller J.H."/>
        </authorList>
    </citation>
    <scope>NUCLEOTIDE SEQUENCE [LARGE SCALE GENOMIC DNA]</scope>
    <source>
        <strain evidence="3">ATCC 51768 / DSM 7523 / JCM 9630 / CIP 104966 / NBRC 100827 / IM2</strain>
    </source>
</reference>
<protein>
    <recommendedName>
        <fullName evidence="1">DHHA1 domain-containing protein</fullName>
    </recommendedName>
</protein>
<name>Q8ZUG7_PYRAE</name>
<dbReference type="KEGG" id="pai:PAE2794a"/>
<dbReference type="InParanoid" id="Q8ZUG7"/>
<feature type="domain" description="DHHA1" evidence="1">
    <location>
        <begin position="37"/>
        <end position="100"/>
    </location>
</feature>
<dbReference type="GeneID" id="68225697"/>
<keyword evidence="3" id="KW-1185">Reference proteome</keyword>
<sequence length="111" mass="12163">MAEEQAKINEALTEWVEKNAVVKGAVAYVVNPPGPMGLAAEERGDIYVLSLRSVGVDLNAFLREFARKYDVSGGGHKNAAGGRVPKSLFENLIDELNWYISRQRQGLVSSQ</sequence>
<proteinExistence type="predicted"/>
<evidence type="ECO:0000259" key="1">
    <source>
        <dbReference type="Pfam" id="PF02272"/>
    </source>
</evidence>
<dbReference type="EnsemblBacteria" id="AAL64440">
    <property type="protein sequence ID" value="AAL64440"/>
    <property type="gene ID" value="PAE2794a"/>
</dbReference>
<dbReference type="Proteomes" id="UP000002439">
    <property type="component" value="Chromosome"/>
</dbReference>
<dbReference type="GO" id="GO:0003676">
    <property type="term" value="F:nucleic acid binding"/>
    <property type="evidence" value="ECO:0007669"/>
    <property type="project" value="InterPro"/>
</dbReference>
<dbReference type="STRING" id="178306.PAE2794a"/>
<accession>Q8ZUG7</accession>
<dbReference type="RefSeq" id="WP_011008908.1">
    <property type="nucleotide sequence ID" value="NC_003364.1"/>
</dbReference>
<dbReference type="HOGENOM" id="CLU_172285_0_0_2"/>
<evidence type="ECO:0000313" key="3">
    <source>
        <dbReference type="Proteomes" id="UP000002439"/>
    </source>
</evidence>
<dbReference type="InterPro" id="IPR003156">
    <property type="entry name" value="DHHA1_dom"/>
</dbReference>